<evidence type="ECO:0000256" key="2">
    <source>
        <dbReference type="SAM" id="MobiDB-lite"/>
    </source>
</evidence>
<dbReference type="EMBL" id="JBIGHZ010000001">
    <property type="protein sequence ID" value="MFG6447095.1"/>
    <property type="molecule type" value="Genomic_DNA"/>
</dbReference>
<keyword evidence="4" id="KW-1185">Reference proteome</keyword>
<name>A0ABW7FRY2_9BURK</name>
<evidence type="ECO:0000256" key="1">
    <source>
        <dbReference type="SAM" id="Coils"/>
    </source>
</evidence>
<dbReference type="RefSeq" id="WP_394458468.1">
    <property type="nucleotide sequence ID" value="NZ_JBIGHZ010000001.1"/>
</dbReference>
<feature type="region of interest" description="Disordered" evidence="2">
    <location>
        <begin position="395"/>
        <end position="432"/>
    </location>
</feature>
<evidence type="ECO:0000313" key="4">
    <source>
        <dbReference type="Proteomes" id="UP001606099"/>
    </source>
</evidence>
<accession>A0ABW7FRY2</accession>
<dbReference type="Proteomes" id="UP001606099">
    <property type="component" value="Unassembled WGS sequence"/>
</dbReference>
<evidence type="ECO:0000313" key="3">
    <source>
        <dbReference type="EMBL" id="MFG6447095.1"/>
    </source>
</evidence>
<feature type="coiled-coil region" evidence="1">
    <location>
        <begin position="328"/>
        <end position="363"/>
    </location>
</feature>
<organism evidence="3 4">
    <name type="scientific">Roseateles rivi</name>
    <dbReference type="NCBI Taxonomy" id="3299028"/>
    <lineage>
        <taxon>Bacteria</taxon>
        <taxon>Pseudomonadati</taxon>
        <taxon>Pseudomonadota</taxon>
        <taxon>Betaproteobacteria</taxon>
        <taxon>Burkholderiales</taxon>
        <taxon>Sphaerotilaceae</taxon>
        <taxon>Roseateles</taxon>
    </lineage>
</organism>
<reference evidence="3 4" key="1">
    <citation type="submission" date="2024-08" db="EMBL/GenBank/DDBJ databases">
        <authorList>
            <person name="Lu H."/>
        </authorList>
    </citation>
    <scope>NUCLEOTIDE SEQUENCE [LARGE SCALE GENOMIC DNA]</scope>
    <source>
        <strain evidence="3 4">BYS180W</strain>
    </source>
</reference>
<comment type="caution">
    <text evidence="3">The sequence shown here is derived from an EMBL/GenBank/DDBJ whole genome shotgun (WGS) entry which is preliminary data.</text>
</comment>
<protein>
    <submittedName>
        <fullName evidence="3">Uncharacterized protein</fullName>
    </submittedName>
</protein>
<proteinExistence type="predicted"/>
<gene>
    <name evidence="3" type="ORF">ACG0Z6_02430</name>
</gene>
<keyword evidence="1" id="KW-0175">Coiled coil</keyword>
<sequence length="432" mass="47218">MPVAPTRTVTYQFSCSTAKNLDIPYAIAVDGRALPQFATQPGRVDCSREKIQLKVQQGRRVSLYLNSDAHPSFRQSPVYAVTVGERDVLVTITEKTGRHNDPDTPTIAQQTDTLDKYTAPLTGNIWMRISHRYTADEVASRLPDGTSAAVAAAVTSIYRGLSAATLTINEPATTTQPARRLVVNFRSENNPSSNITNFNHLSDGLPRAHPAGYAALFSAALDVGIASLTMSSCWRPMLGSIAHRAGLGLDVAVLGGTVLNREELRQAMKKMGAEQGIGNKNDKDLVSEAEITAFAAYEKSMAAQKAADDELDTAIAKKREISRKLPKNEEAIKQAAKAEADAKERAKNAAKNANEELKKWTAARDANEPDHVHRYRAALLQCRCVRQLFDPWVMDDNTRDNKAPSSNIQKTDSETNHAHHLHITVSDANILP</sequence>